<evidence type="ECO:0000313" key="2">
    <source>
        <dbReference type="EMBL" id="OQO03919.1"/>
    </source>
</evidence>
<comment type="caution">
    <text evidence="2">The sequence shown here is derived from an EMBL/GenBank/DDBJ whole genome shotgun (WGS) entry which is preliminary data.</text>
</comment>
<dbReference type="AlphaFoldDB" id="A0A1V8SXX2"/>
<sequence length="731" mass="79760">MSPRRSARIAAHVAKAPAAVAVATTAKSSAKKVQKSALKGGCAKGAKKASLAKKAGMAIDPAREWSANEAAAQSVGTAQSAPKRKRIEELEDARTAKRAKLDEDPKPVAGTSKAVKKPKRQPKSRRTTKTRKQDRPLDRNATSPAPADLGPAVEAIGEQTDVSKPINVDNGLEEATAVPTDDHRSDTQLTAIRGPLDVQEDINNVQADEQPASTANPAKENGIPAVQIGSERNAVRLVEGLLSEIRAQRMVKAFTTEMRNLDRQLRYATAEEVELRGVEQRIAQIQGDEDPDDNEYDWLLEQRKELHDLTSSSWDERQRLRTLDYMVDFNDPSSDALASPLHDIQLTDVTQGALAILGADLQESIQRYIMTRLRGEAIQCSLANLSKLAAKARIACATTNSTLFARGKLPEVWRAATKTASGGRLLESSEFDDALSERKRMWELLKEHSVLAKRADKSRQQLAAARSALLRVAEDALEQVEILEYSEIDQIPEPSNSGGVEVEVAAGISTRTGDIRVVTSGRHARTPDKFADGWASPLRNVVGPGTPVSAPPGHWHNSAAQTANLCEELSIAIEAAFPTALRERLRSAAKNLAAAHQRLDCIRDGRVEYPEGLSQDDTAALTMRAKHLADLEVMEAEKERINAVAELKRNGVLDELFVDPLPEPEGVPDPSLESHPDEELIADFHADKLEMNRVYRWMNAADNKAVLPSNPPDMETAPRSSRSSDMPEISI</sequence>
<evidence type="ECO:0000313" key="3">
    <source>
        <dbReference type="Proteomes" id="UP000192596"/>
    </source>
</evidence>
<feature type="region of interest" description="Disordered" evidence="1">
    <location>
        <begin position="25"/>
        <end position="48"/>
    </location>
</feature>
<dbReference type="InParanoid" id="A0A1V8SXX2"/>
<dbReference type="Proteomes" id="UP000192596">
    <property type="component" value="Unassembled WGS sequence"/>
</dbReference>
<reference evidence="3" key="1">
    <citation type="submission" date="2017-03" db="EMBL/GenBank/DDBJ databases">
        <title>Genomes of endolithic fungi from Antarctica.</title>
        <authorList>
            <person name="Coleine C."/>
            <person name="Masonjones S."/>
            <person name="Stajich J.E."/>
        </authorList>
    </citation>
    <scope>NUCLEOTIDE SEQUENCE [LARGE SCALE GENOMIC DNA]</scope>
    <source>
        <strain evidence="3">CCFEE 5527</strain>
    </source>
</reference>
<protein>
    <submittedName>
        <fullName evidence="2">Uncharacterized protein</fullName>
    </submittedName>
</protein>
<feature type="region of interest" description="Disordered" evidence="1">
    <location>
        <begin position="66"/>
        <end position="152"/>
    </location>
</feature>
<evidence type="ECO:0000256" key="1">
    <source>
        <dbReference type="SAM" id="MobiDB-lite"/>
    </source>
</evidence>
<feature type="compositionally biased region" description="Basic residues" evidence="1">
    <location>
        <begin position="114"/>
        <end position="130"/>
    </location>
</feature>
<name>A0A1V8SXX2_9PEZI</name>
<feature type="region of interest" description="Disordered" evidence="1">
    <location>
        <begin position="704"/>
        <end position="731"/>
    </location>
</feature>
<organism evidence="2 3">
    <name type="scientific">Cryoendolithus antarcticus</name>
    <dbReference type="NCBI Taxonomy" id="1507870"/>
    <lineage>
        <taxon>Eukaryota</taxon>
        <taxon>Fungi</taxon>
        <taxon>Dikarya</taxon>
        <taxon>Ascomycota</taxon>
        <taxon>Pezizomycotina</taxon>
        <taxon>Dothideomycetes</taxon>
        <taxon>Dothideomycetidae</taxon>
        <taxon>Cladosporiales</taxon>
        <taxon>Cladosporiaceae</taxon>
        <taxon>Cryoendolithus</taxon>
    </lineage>
</organism>
<feature type="compositionally biased region" description="Basic and acidic residues" evidence="1">
    <location>
        <begin position="86"/>
        <end position="106"/>
    </location>
</feature>
<proteinExistence type="predicted"/>
<accession>A0A1V8SXX2</accession>
<dbReference type="EMBL" id="NAJO01000023">
    <property type="protein sequence ID" value="OQO03919.1"/>
    <property type="molecule type" value="Genomic_DNA"/>
</dbReference>
<keyword evidence="3" id="KW-1185">Reference proteome</keyword>
<gene>
    <name evidence="2" type="ORF">B0A48_10561</name>
</gene>